<dbReference type="CDD" id="cd03785">
    <property type="entry name" value="GT28_MurG"/>
    <property type="match status" value="1"/>
</dbReference>
<evidence type="ECO:0000256" key="1">
    <source>
        <dbReference type="ARBA" id="ARBA00022475"/>
    </source>
</evidence>
<protein>
    <recommendedName>
        <fullName evidence="13">Glycosyl transferase family 28 C-terminal domain-containing protein</fullName>
    </recommendedName>
</protein>
<evidence type="ECO:0000256" key="9">
    <source>
        <dbReference type="ARBA" id="ARBA00023316"/>
    </source>
</evidence>
<keyword evidence="3" id="KW-0328">Glycosyltransferase</keyword>
<dbReference type="Gene3D" id="3.40.50.2000">
    <property type="entry name" value="Glycogen Phosphorylase B"/>
    <property type="match status" value="2"/>
</dbReference>
<dbReference type="GO" id="GO:0008360">
    <property type="term" value="P:regulation of cell shape"/>
    <property type="evidence" value="ECO:0007669"/>
    <property type="project" value="UniProtKB-KW"/>
</dbReference>
<proteinExistence type="inferred from homology"/>
<dbReference type="Pfam" id="PF03033">
    <property type="entry name" value="Glyco_transf_28"/>
    <property type="match status" value="1"/>
</dbReference>
<sequence>MRRHPNAAIHYIGSKFGIEKDVLPVKNVTHSLLPIRGLQRLLNLESIGKNLLLPIRLIASIGKIKSLFNTIDPQLVIGTGGYASALPLRESIRRKIPTLIQEQNSYPGITTRWFAKKASKVCIAFEEAQSFVKKKCVLAGNPVRSEINSGNREAGLHQYGFDSNKKTLFLFGGSQGSLALNQIMDQMVSFLSISNTQVIWQTGKKSYNAYINHENETTRVFPFIDDMANTYAASDLVMSRSGAITCSELTVCGKPSILIPFPAAAADHQAKNADALARHGAAELVNESDIIPEKLAAMIQSLLNNQNQLNAMASASNKLGRPNSTSEIVDQAMDLIQ</sequence>
<dbReference type="SUPFAM" id="SSF53756">
    <property type="entry name" value="UDP-Glycosyltransferase/glycogen phosphorylase"/>
    <property type="match status" value="1"/>
</dbReference>
<evidence type="ECO:0000256" key="2">
    <source>
        <dbReference type="ARBA" id="ARBA00022618"/>
    </source>
</evidence>
<feature type="domain" description="Glycosyl transferase family 28 C-terminal" evidence="11">
    <location>
        <begin position="167"/>
        <end position="321"/>
    </location>
</feature>
<reference evidence="12" key="1">
    <citation type="submission" date="2018-05" db="EMBL/GenBank/DDBJ databases">
        <authorList>
            <person name="Lanie J.A."/>
            <person name="Ng W.-L."/>
            <person name="Kazmierczak K.M."/>
            <person name="Andrzejewski T.M."/>
            <person name="Davidsen T.M."/>
            <person name="Wayne K.J."/>
            <person name="Tettelin H."/>
            <person name="Glass J.I."/>
            <person name="Rusch D."/>
            <person name="Podicherti R."/>
            <person name="Tsui H.-C.T."/>
            <person name="Winkler M.E."/>
        </authorList>
    </citation>
    <scope>NUCLEOTIDE SEQUENCE</scope>
</reference>
<dbReference type="PANTHER" id="PTHR21015">
    <property type="entry name" value="UDP-N-ACETYLGLUCOSAMINE--N-ACETYLMURAMYL-(PENTAPEPTIDE) PYROPHOSPHORYL-UNDECAPRENOL N-ACETYLGLUCOSAMINE TRANSFERASE 1"/>
    <property type="match status" value="1"/>
</dbReference>
<dbReference type="EMBL" id="UINC01053773">
    <property type="protein sequence ID" value="SVB70708.1"/>
    <property type="molecule type" value="Genomic_DNA"/>
</dbReference>
<keyword evidence="8" id="KW-0131">Cell cycle</keyword>
<dbReference type="GO" id="GO:0051301">
    <property type="term" value="P:cell division"/>
    <property type="evidence" value="ECO:0007669"/>
    <property type="project" value="UniProtKB-KW"/>
</dbReference>
<keyword evidence="7" id="KW-0472">Membrane</keyword>
<evidence type="ECO:0000256" key="6">
    <source>
        <dbReference type="ARBA" id="ARBA00022984"/>
    </source>
</evidence>
<keyword evidence="1" id="KW-1003">Cell membrane</keyword>
<dbReference type="GO" id="GO:0005975">
    <property type="term" value="P:carbohydrate metabolic process"/>
    <property type="evidence" value="ECO:0007669"/>
    <property type="project" value="InterPro"/>
</dbReference>
<keyword evidence="5" id="KW-0133">Cell shape</keyword>
<dbReference type="AlphaFoldDB" id="A0A382G628"/>
<feature type="domain" description="Glycosyltransferase family 28 N-terminal" evidence="10">
    <location>
        <begin position="8"/>
        <end position="122"/>
    </location>
</feature>
<keyword evidence="2" id="KW-0132">Cell division</keyword>
<evidence type="ECO:0008006" key="13">
    <source>
        <dbReference type="Google" id="ProtNLM"/>
    </source>
</evidence>
<evidence type="ECO:0000256" key="7">
    <source>
        <dbReference type="ARBA" id="ARBA00023136"/>
    </source>
</evidence>
<dbReference type="InterPro" id="IPR004276">
    <property type="entry name" value="GlycoTrans_28_N"/>
</dbReference>
<evidence type="ECO:0000256" key="3">
    <source>
        <dbReference type="ARBA" id="ARBA00022676"/>
    </source>
</evidence>
<gene>
    <name evidence="12" type="ORF">METZ01_LOCUS223562</name>
</gene>
<evidence type="ECO:0000256" key="4">
    <source>
        <dbReference type="ARBA" id="ARBA00022679"/>
    </source>
</evidence>
<evidence type="ECO:0000259" key="11">
    <source>
        <dbReference type="Pfam" id="PF04101"/>
    </source>
</evidence>
<dbReference type="GO" id="GO:0009252">
    <property type="term" value="P:peptidoglycan biosynthetic process"/>
    <property type="evidence" value="ECO:0007669"/>
    <property type="project" value="UniProtKB-KW"/>
</dbReference>
<keyword evidence="6" id="KW-0573">Peptidoglycan synthesis</keyword>
<accession>A0A382G628</accession>
<dbReference type="HAMAP" id="MF_00033">
    <property type="entry name" value="MurG"/>
    <property type="match status" value="1"/>
</dbReference>
<dbReference type="GO" id="GO:0050511">
    <property type="term" value="F:undecaprenyldiphospho-muramoylpentapeptide beta-N-acetylglucosaminyltransferase activity"/>
    <property type="evidence" value="ECO:0007669"/>
    <property type="project" value="InterPro"/>
</dbReference>
<dbReference type="InterPro" id="IPR006009">
    <property type="entry name" value="GlcNAc_MurG"/>
</dbReference>
<dbReference type="Pfam" id="PF04101">
    <property type="entry name" value="Glyco_tran_28_C"/>
    <property type="match status" value="1"/>
</dbReference>
<evidence type="ECO:0000313" key="12">
    <source>
        <dbReference type="EMBL" id="SVB70708.1"/>
    </source>
</evidence>
<dbReference type="NCBIfam" id="TIGR01133">
    <property type="entry name" value="murG"/>
    <property type="match status" value="1"/>
</dbReference>
<dbReference type="InterPro" id="IPR007235">
    <property type="entry name" value="Glyco_trans_28_C"/>
</dbReference>
<dbReference type="GO" id="GO:0071555">
    <property type="term" value="P:cell wall organization"/>
    <property type="evidence" value="ECO:0007669"/>
    <property type="project" value="UniProtKB-KW"/>
</dbReference>
<keyword evidence="9" id="KW-0961">Cell wall biogenesis/degradation</keyword>
<evidence type="ECO:0000259" key="10">
    <source>
        <dbReference type="Pfam" id="PF03033"/>
    </source>
</evidence>
<keyword evidence="4" id="KW-0808">Transferase</keyword>
<dbReference type="PANTHER" id="PTHR21015:SF22">
    <property type="entry name" value="GLYCOSYLTRANSFERASE"/>
    <property type="match status" value="1"/>
</dbReference>
<evidence type="ECO:0000256" key="8">
    <source>
        <dbReference type="ARBA" id="ARBA00023306"/>
    </source>
</evidence>
<evidence type="ECO:0000256" key="5">
    <source>
        <dbReference type="ARBA" id="ARBA00022960"/>
    </source>
</evidence>
<name>A0A382G628_9ZZZZ</name>
<organism evidence="12">
    <name type="scientific">marine metagenome</name>
    <dbReference type="NCBI Taxonomy" id="408172"/>
    <lineage>
        <taxon>unclassified sequences</taxon>
        <taxon>metagenomes</taxon>
        <taxon>ecological metagenomes</taxon>
    </lineage>
</organism>